<dbReference type="AlphaFoldDB" id="A0AAE4M9S2"/>
<protein>
    <submittedName>
        <fullName evidence="2">Uncharacterized protein</fullName>
    </submittedName>
</protein>
<dbReference type="RefSeq" id="WP_338093547.1">
    <property type="nucleotide sequence ID" value="NZ_JAWDKA010000001.1"/>
</dbReference>
<dbReference type="Proteomes" id="UP001273136">
    <property type="component" value="Unassembled WGS sequence"/>
</dbReference>
<keyword evidence="1" id="KW-0812">Transmembrane</keyword>
<keyword evidence="3" id="KW-1185">Reference proteome</keyword>
<gene>
    <name evidence="2" type="ORF">McpAg1_03360</name>
</gene>
<evidence type="ECO:0000313" key="3">
    <source>
        <dbReference type="Proteomes" id="UP001273136"/>
    </source>
</evidence>
<feature type="transmembrane region" description="Helical" evidence="1">
    <location>
        <begin position="6"/>
        <end position="29"/>
    </location>
</feature>
<evidence type="ECO:0000313" key="2">
    <source>
        <dbReference type="EMBL" id="MDV0441157.1"/>
    </source>
</evidence>
<keyword evidence="1" id="KW-0472">Membrane</keyword>
<name>A0AAE4M9S2_9EURY</name>
<keyword evidence="1" id="KW-1133">Transmembrane helix</keyword>
<sequence>MGKNSAEIVAVVIAVMVVFAGIAAGLGGFMIQEPSSGYADAFAQKTGTTLTTVTAPIDYDVDQIAVFETPNGIYINAISLLNAYRGNADSVVVYNVVNGTIVGEQTAPITFNHAAGILNSGAGQMLINFATAANT</sequence>
<organism evidence="2 3">
    <name type="scientific">Methanorbis furvi</name>
    <dbReference type="NCBI Taxonomy" id="3028299"/>
    <lineage>
        <taxon>Archaea</taxon>
        <taxon>Methanobacteriati</taxon>
        <taxon>Methanobacteriota</taxon>
        <taxon>Stenosarchaea group</taxon>
        <taxon>Methanomicrobia</taxon>
        <taxon>Methanomicrobiales</taxon>
        <taxon>Methanocorpusculaceae</taxon>
        <taxon>Methanorbis</taxon>
    </lineage>
</organism>
<comment type="caution">
    <text evidence="2">The sequence shown here is derived from an EMBL/GenBank/DDBJ whole genome shotgun (WGS) entry which is preliminary data.</text>
</comment>
<reference evidence="2" key="1">
    <citation type="submission" date="2023-06" db="EMBL/GenBank/DDBJ databases">
        <title>Genome sequence of Methancorpusculaceae sp. Ag1.</title>
        <authorList>
            <person name="Protasov E."/>
            <person name="Platt K."/>
            <person name="Poehlein A."/>
            <person name="Daniel R."/>
            <person name="Brune A."/>
        </authorList>
    </citation>
    <scope>NUCLEOTIDE SEQUENCE</scope>
    <source>
        <strain evidence="2">Ag1</strain>
    </source>
</reference>
<evidence type="ECO:0000256" key="1">
    <source>
        <dbReference type="SAM" id="Phobius"/>
    </source>
</evidence>
<accession>A0AAE4M9S2</accession>
<dbReference type="EMBL" id="JAWDKA010000001">
    <property type="protein sequence ID" value="MDV0441157.1"/>
    <property type="molecule type" value="Genomic_DNA"/>
</dbReference>
<proteinExistence type="predicted"/>